<dbReference type="PANTHER" id="PTHR45527">
    <property type="entry name" value="NONRIBOSOMAL PEPTIDE SYNTHETASE"/>
    <property type="match status" value="1"/>
</dbReference>
<evidence type="ECO:0000313" key="6">
    <source>
        <dbReference type="Proteomes" id="UP000071859"/>
    </source>
</evidence>
<dbReference type="Pfam" id="PF00975">
    <property type="entry name" value="Thioesterase"/>
    <property type="match status" value="1"/>
</dbReference>
<dbReference type="GO" id="GO:0009239">
    <property type="term" value="P:enterobactin biosynthetic process"/>
    <property type="evidence" value="ECO:0007669"/>
    <property type="project" value="TreeGrafter"/>
</dbReference>
<dbReference type="CDD" id="cd12116">
    <property type="entry name" value="A_NRPS_Ta1_like"/>
    <property type="match status" value="1"/>
</dbReference>
<dbReference type="PROSITE" id="PS00012">
    <property type="entry name" value="PHOSPHOPANTETHEINE"/>
    <property type="match status" value="2"/>
</dbReference>
<evidence type="ECO:0000256" key="3">
    <source>
        <dbReference type="ARBA" id="ARBA00022553"/>
    </source>
</evidence>
<comment type="cofactor">
    <cofactor evidence="1">
        <name>pantetheine 4'-phosphate</name>
        <dbReference type="ChEBI" id="CHEBI:47942"/>
    </cofactor>
</comment>
<dbReference type="Gene3D" id="2.30.38.10">
    <property type="entry name" value="Luciferase, Domain 3"/>
    <property type="match status" value="2"/>
</dbReference>
<dbReference type="FunFam" id="3.30.559.10:FF:000012">
    <property type="entry name" value="Non-ribosomal peptide synthetase"/>
    <property type="match status" value="1"/>
</dbReference>
<dbReference type="Pfam" id="PF00550">
    <property type="entry name" value="PP-binding"/>
    <property type="match status" value="2"/>
</dbReference>
<dbReference type="SUPFAM" id="SSF56801">
    <property type="entry name" value="Acetyl-CoA synthetase-like"/>
    <property type="match status" value="2"/>
</dbReference>
<evidence type="ECO:0000256" key="1">
    <source>
        <dbReference type="ARBA" id="ARBA00001957"/>
    </source>
</evidence>
<dbReference type="SUPFAM" id="SSF52777">
    <property type="entry name" value="CoA-dependent acyltransferases"/>
    <property type="match status" value="2"/>
</dbReference>
<dbReference type="Gene3D" id="3.30.300.30">
    <property type="match status" value="2"/>
</dbReference>
<evidence type="ECO:0000313" key="5">
    <source>
        <dbReference type="EMBL" id="SAK70234.1"/>
    </source>
</evidence>
<dbReference type="GO" id="GO:0031177">
    <property type="term" value="F:phosphopantetheine binding"/>
    <property type="evidence" value="ECO:0007669"/>
    <property type="project" value="InterPro"/>
</dbReference>
<name>A0A158BJJ4_9BURK</name>
<evidence type="ECO:0000256" key="2">
    <source>
        <dbReference type="ARBA" id="ARBA00022450"/>
    </source>
</evidence>
<sequence>MPPGTTGELYIGGAGVARGYLNRADLTAERFLDDPFSHEPGARMYRTGDLARWLPDGNLEFLGRNDHQVKIRGFRIELGEIEAQLASHPAVREAVIIARDDSGSNRSADKRLVAYVTLTADAAGLVETLRIHLTERLPDYMVPAAFVVLDALPLTPNGKLDRRALPDPQWQDLSAYVAPRTPLEHTLAQSFASVLGLERVGVSESFFSLGGHSLLATRLISQLRTVLDRELPLRLLFDAPTVAALAQTIEDDAGPGVAHARPPLLAQPRPSHLPLSFAQERLWFLEQLAPGQSTYHIPVAMRLNGSLDVPAFHCALNAIVARHESLRTCLVSNNGRPEQRIAAQLQLALPVTTLAHLVPDERNVELQRRAQAEAQQPFDLEHGPLLRAQLLRLAPEEHVLLFTMHHLISDGWSAGVLVRELGACYTAFLRNEALALPPLPVQYVDYTLWQRGWLTGAELERQTQYWRNQLADLAPLDLPTDRPRPAQISGRGATLPFALSPELSERLNALANQEGVTPFMLLLAVFQTLLARLSGQTDVAVGSPIAGRTHASTEALLGLFVNTLVLRADLSGTPTLRSLLAQVRDTALAAYAHQDLPFEKLVEALAPVRDTSRTPLFQVMFLLQNAPMDALALPGLTLELLPAGEAGAKVDLTLSLAQTAQDGLAGSFGYATDLFDEATVARLGERFTRLLEQALDQPDAPLHALEFMLPEEHALLERWNDTAAPYPEHLCIHQLFEQQVRRTPEATALVFEGESLTYAQLNARANRLAHHLIGLGVRPETRVALCMARSAELIAALLAILKAGGAYVPLDPAYPGERLAQILDDVEPALLVADAHGQAALRHTGDLPVFDPVSFNDAATQKEHDPTVPGLNPRHLAYVIYTSGSTGKPKGVMIEHGSVLNLLGSMTDITAITQRDRMLCLTTVAFDMAVPELYLPLVTGAALVLIQRSDARDPAALQSMVEELDISIMQAAPSTWRMLLDAQWQGRPGLTALCGSEALPGELATRLAAKVGSLCNLYGPTETTVWSTSCPLDAATGMPAGATAPIGRPIANTLIYLLDVHGELVPPGAIGELYIGGTGVARGYLNRADLTAERFLDDPFSGKPDARMYRTGDLARWLPDGNLEFLGRNDHQVKIRGFRIELGEIEAQLISHPAVREAVVIARDDSGNNHAGDKHLVAYVTLTPGADAAGMADALRTHLTERLPDYMVPAAFVVLDALPLTPNGKLDRRALPAPQWQDPSAYVAPRTPLEHALAQSFASVLGLERVGVSDNFFSLGGHSLLAVRLAAHIQRSLGQSISVRSLFEAPTVAALAARMNTSLPSTEFEMILPFRTSGTRPALFCVHPVGGLAWSYSGLANVIGPDHPIYGLQTPVLSQAGYAPASIEEIASHYVARIRQVQPLGPYRLLGWSFGGLLAFAMATQLQRDGQSVEQLIIMDAQLPGQAREPEVPDEVAFLMMCFPGISESLTDALRDAPTLSGRIRLLRDQGLIPSYVEDQHVMSLFEATRQHVRLLPTFIPGQYSGDLLYFTAARAHANRQPHLQWLPHISGQIHNHDIDCGHADMCSTQSLASIGSIAMNGSGSQPASPASVAAVERPA</sequence>
<dbReference type="InterPro" id="IPR000873">
    <property type="entry name" value="AMP-dep_synth/lig_dom"/>
</dbReference>
<dbReference type="Gene3D" id="3.30.559.10">
    <property type="entry name" value="Chloramphenicol acetyltransferase-like domain"/>
    <property type="match status" value="1"/>
</dbReference>
<dbReference type="FunFam" id="2.30.38.10:FF:000001">
    <property type="entry name" value="Non-ribosomal peptide synthetase PvdI"/>
    <property type="match status" value="1"/>
</dbReference>
<organism evidence="5 6">
    <name type="scientific">Caballeronia calidae</name>
    <dbReference type="NCBI Taxonomy" id="1777139"/>
    <lineage>
        <taxon>Bacteria</taxon>
        <taxon>Pseudomonadati</taxon>
        <taxon>Pseudomonadota</taxon>
        <taxon>Betaproteobacteria</taxon>
        <taxon>Burkholderiales</taxon>
        <taxon>Burkholderiaceae</taxon>
        <taxon>Caballeronia</taxon>
    </lineage>
</organism>
<dbReference type="InterPro" id="IPR025110">
    <property type="entry name" value="AMP-bd_C"/>
</dbReference>
<dbReference type="FunFam" id="1.10.1200.10:FF:000016">
    <property type="entry name" value="Non-ribosomal peptide synthase"/>
    <property type="match status" value="2"/>
</dbReference>
<protein>
    <submittedName>
        <fullName evidence="5">Non-ribosomal peptide synthetase</fullName>
    </submittedName>
</protein>
<dbReference type="GO" id="GO:0043041">
    <property type="term" value="P:amino acid activation for nonribosomal peptide biosynthetic process"/>
    <property type="evidence" value="ECO:0007669"/>
    <property type="project" value="TreeGrafter"/>
</dbReference>
<dbReference type="SUPFAM" id="SSF53474">
    <property type="entry name" value="alpha/beta-Hydrolases"/>
    <property type="match status" value="1"/>
</dbReference>
<dbReference type="InterPro" id="IPR023213">
    <property type="entry name" value="CAT-like_dom_sf"/>
</dbReference>
<dbReference type="Pfam" id="PF13193">
    <property type="entry name" value="AMP-binding_C"/>
    <property type="match status" value="2"/>
</dbReference>
<feature type="domain" description="Carrier" evidence="4">
    <location>
        <begin position="1244"/>
        <end position="1319"/>
    </location>
</feature>
<keyword evidence="3" id="KW-0597">Phosphoprotein</keyword>
<dbReference type="Proteomes" id="UP000071859">
    <property type="component" value="Unassembled WGS sequence"/>
</dbReference>
<dbReference type="GO" id="GO:0047527">
    <property type="term" value="F:2,3-dihydroxybenzoate-serine ligase activity"/>
    <property type="evidence" value="ECO:0007669"/>
    <property type="project" value="TreeGrafter"/>
</dbReference>
<dbReference type="SMART" id="SM00823">
    <property type="entry name" value="PKS_PP"/>
    <property type="match status" value="2"/>
</dbReference>
<dbReference type="FunFam" id="3.40.50.12780:FF:000012">
    <property type="entry name" value="Non-ribosomal peptide synthetase"/>
    <property type="match status" value="1"/>
</dbReference>
<dbReference type="InterPro" id="IPR020806">
    <property type="entry name" value="PKS_PP-bd"/>
</dbReference>
<comment type="caution">
    <text evidence="5">The sequence shown here is derived from an EMBL/GenBank/DDBJ whole genome shotgun (WGS) entry which is preliminary data.</text>
</comment>
<dbReference type="SUPFAM" id="SSF47336">
    <property type="entry name" value="ACP-like"/>
    <property type="match status" value="2"/>
</dbReference>
<dbReference type="Gene3D" id="3.30.559.30">
    <property type="entry name" value="Nonribosomal peptide synthetase, condensation domain"/>
    <property type="match status" value="1"/>
</dbReference>
<evidence type="ECO:0000259" key="4">
    <source>
        <dbReference type="PROSITE" id="PS50075"/>
    </source>
</evidence>
<dbReference type="GO" id="GO:0009366">
    <property type="term" value="C:enterobactin synthetase complex"/>
    <property type="evidence" value="ECO:0007669"/>
    <property type="project" value="TreeGrafter"/>
</dbReference>
<dbReference type="Gene3D" id="3.40.50.1820">
    <property type="entry name" value="alpha/beta hydrolase"/>
    <property type="match status" value="1"/>
</dbReference>
<keyword evidence="2" id="KW-0596">Phosphopantetheine</keyword>
<dbReference type="InterPro" id="IPR006162">
    <property type="entry name" value="Ppantetheine_attach_site"/>
</dbReference>
<dbReference type="InterPro" id="IPR009081">
    <property type="entry name" value="PP-bd_ACP"/>
</dbReference>
<dbReference type="FunFam" id="3.40.50.980:FF:000001">
    <property type="entry name" value="Non-ribosomal peptide synthetase"/>
    <property type="match status" value="1"/>
</dbReference>
<dbReference type="GO" id="GO:0072330">
    <property type="term" value="P:monocarboxylic acid biosynthetic process"/>
    <property type="evidence" value="ECO:0007669"/>
    <property type="project" value="UniProtKB-ARBA"/>
</dbReference>
<dbReference type="InterPro" id="IPR020845">
    <property type="entry name" value="AMP-binding_CS"/>
</dbReference>
<dbReference type="Pfam" id="PF00668">
    <property type="entry name" value="Condensation"/>
    <property type="match status" value="1"/>
</dbReference>
<dbReference type="Pfam" id="PF00501">
    <property type="entry name" value="AMP-binding"/>
    <property type="match status" value="1"/>
</dbReference>
<dbReference type="InterPro" id="IPR036736">
    <property type="entry name" value="ACP-like_sf"/>
</dbReference>
<dbReference type="Gene3D" id="3.40.50.980">
    <property type="match status" value="2"/>
</dbReference>
<dbReference type="InterPro" id="IPR001031">
    <property type="entry name" value="Thioesterase"/>
</dbReference>
<proteinExistence type="predicted"/>
<keyword evidence="6" id="KW-1185">Reference proteome</keyword>
<dbReference type="PANTHER" id="PTHR45527:SF1">
    <property type="entry name" value="FATTY ACID SYNTHASE"/>
    <property type="match status" value="1"/>
</dbReference>
<dbReference type="InterPro" id="IPR010071">
    <property type="entry name" value="AA_adenyl_dom"/>
</dbReference>
<dbReference type="PROSITE" id="PS00455">
    <property type="entry name" value="AMP_BINDING"/>
    <property type="match status" value="1"/>
</dbReference>
<dbReference type="InterPro" id="IPR045851">
    <property type="entry name" value="AMP-bd_C_sf"/>
</dbReference>
<dbReference type="InterPro" id="IPR001242">
    <property type="entry name" value="Condensation_dom"/>
</dbReference>
<dbReference type="EMBL" id="FCOX02000012">
    <property type="protein sequence ID" value="SAK70234.1"/>
    <property type="molecule type" value="Genomic_DNA"/>
</dbReference>
<dbReference type="InterPro" id="IPR029058">
    <property type="entry name" value="AB_hydrolase_fold"/>
</dbReference>
<dbReference type="CDD" id="cd19531">
    <property type="entry name" value="LCL_NRPS-like"/>
    <property type="match status" value="1"/>
</dbReference>
<dbReference type="PROSITE" id="PS50075">
    <property type="entry name" value="CARRIER"/>
    <property type="match status" value="2"/>
</dbReference>
<dbReference type="GO" id="GO:0005829">
    <property type="term" value="C:cytosol"/>
    <property type="evidence" value="ECO:0007669"/>
    <property type="project" value="TreeGrafter"/>
</dbReference>
<dbReference type="NCBIfam" id="TIGR01733">
    <property type="entry name" value="AA-adenyl-dom"/>
    <property type="match status" value="1"/>
</dbReference>
<dbReference type="FunFam" id="3.30.300.30:FF:000010">
    <property type="entry name" value="Enterobactin synthetase component F"/>
    <property type="match status" value="2"/>
</dbReference>
<dbReference type="Gene3D" id="1.10.1200.10">
    <property type="entry name" value="ACP-like"/>
    <property type="match status" value="1"/>
</dbReference>
<reference evidence="5" key="1">
    <citation type="submission" date="2016-01" db="EMBL/GenBank/DDBJ databases">
        <authorList>
            <person name="Peeters C."/>
        </authorList>
    </citation>
    <scope>NUCLEOTIDE SEQUENCE</scope>
    <source>
        <strain evidence="5">LMG 29321</strain>
    </source>
</reference>
<accession>A0A158BJJ4</accession>
<gene>
    <name evidence="5" type="ORF">AWB78_02746</name>
</gene>
<feature type="domain" description="Carrier" evidence="4">
    <location>
        <begin position="178"/>
        <end position="253"/>
    </location>
</feature>